<evidence type="ECO:0000259" key="1">
    <source>
        <dbReference type="Pfam" id="PF25794"/>
    </source>
</evidence>
<proteinExistence type="predicted"/>
<sequence>MGQFTLAELRDINKLVTSRRELYEKTQDIQSMYEASRAMYSDDSAFVLELLQNSDDCTANKVEIYLNDREISLKHNGKCFDLSDIEQITKASQVNNSKATDDSKIGKFGIGFKSVFNVTAKPKITSGKYQFEIHDYLIPKFNIPNIEGETSDLSYTENYDTCIELPYTDGEVFQKVYDRLRDISSRYLLFLNHITALHVKVEKEDEIVYENVVSKENITKDFFALDKCNSGFRELMDAGIVSVYQISKKTYLVIDGRVVGDKAKSGNYYKNIKIAFEVTRNSDGEIKFIFADNSNFNVFFPTNTHAGLGYLIQGKYTVGMSRKELYNANLDIFSDLNNSQILDVTIKMLICVIDLFSENGLINKSFLNVILHFNKGSSNIIKSKFEESLLNYFLNNNKIQLGEHSRNINDILFTDDIEIKNIFKANHFHDNCCWIDSQYIGFHGFFSKIQGVKVVDFDNIIQTIATNKSILDMENIKELYKYLLKKRGKIENLKFIKTNTGEYVTLNEKDIYLDNGINNLSEVVSEINKETNLTFAPIFIDENIRNQVGSLLKLTNLRYSSIIKFIEKEYFVPGDLHVKNLKQYFAGFILILKLIKISGEKIELKNIPIIVKNNESGYSKRKTSDAFYIEDEGIKSLYVKSKALSISEFIDNEIYNRYVPDDLQDELMRFFAESEVKKNMFEVKEIDAYYPEFFNRENREIFEKIPKPINYKNEYSIYSPTIVAAQNILKFLSENVDLTHTQIFIKLLLDFFAVVKDRRGYIRFYYKKWDSVLLNELDFITMLKSYSWIVIDKNPLKTRQVSLKDLKNGGYLPSGYNEQVIFAICDIIGIDRGEYSSEVKAILNLLKSRTTNELILIDSEISKLLS</sequence>
<evidence type="ECO:0000313" key="2">
    <source>
        <dbReference type="EMBL" id="THF77351.1"/>
    </source>
</evidence>
<dbReference type="NCBIfam" id="NF047352">
    <property type="entry name" value="P_loop_sacsin"/>
    <property type="match status" value="1"/>
</dbReference>
<dbReference type="SUPFAM" id="SSF55874">
    <property type="entry name" value="ATPase domain of HSP90 chaperone/DNA topoisomerase II/histidine kinase"/>
    <property type="match status" value="1"/>
</dbReference>
<evidence type="ECO:0000313" key="3">
    <source>
        <dbReference type="Proteomes" id="UP000310636"/>
    </source>
</evidence>
<dbReference type="OrthoDB" id="9757917at2"/>
<reference evidence="2 3" key="1">
    <citation type="submission" date="2019-04" db="EMBL/GenBank/DDBJ databases">
        <title>Cohnella sp. nov. isolated from preserved vegetables.</title>
        <authorList>
            <person name="Lin S.-Y."/>
            <person name="Hung M.-H."/>
            <person name="Young C.-C."/>
        </authorList>
    </citation>
    <scope>NUCLEOTIDE SEQUENCE [LARGE SCALE GENOMIC DNA]</scope>
    <source>
        <strain evidence="2 3">CC-MHH1044</strain>
    </source>
</reference>
<dbReference type="InterPro" id="IPR058210">
    <property type="entry name" value="SACS/Nov_dom"/>
</dbReference>
<dbReference type="EMBL" id="SSOB01000020">
    <property type="protein sequence ID" value="THF77351.1"/>
    <property type="molecule type" value="Genomic_DNA"/>
</dbReference>
<protein>
    <recommendedName>
        <fullName evidence="1">Sacsin/Nov domain-containing protein</fullName>
    </recommendedName>
</protein>
<keyword evidence="3" id="KW-1185">Reference proteome</keyword>
<dbReference type="PANTHER" id="PTHR32387:SF0">
    <property type="entry name" value="PROTEIN NO VEIN"/>
    <property type="match status" value="1"/>
</dbReference>
<name>A0A4S4BSW9_9BACL</name>
<accession>A0A4S4BSW9</accession>
<dbReference type="AlphaFoldDB" id="A0A4S4BSW9"/>
<gene>
    <name evidence="2" type="ORF">E6C55_16955</name>
</gene>
<dbReference type="RefSeq" id="WP_136370996.1">
    <property type="nucleotide sequence ID" value="NZ_SSOB01000020.1"/>
</dbReference>
<dbReference type="Proteomes" id="UP000310636">
    <property type="component" value="Unassembled WGS sequence"/>
</dbReference>
<dbReference type="Pfam" id="PF25794">
    <property type="entry name" value="SACS"/>
    <property type="match status" value="1"/>
</dbReference>
<organism evidence="2 3">
    <name type="scientific">Cohnella fermenti</name>
    <dbReference type="NCBI Taxonomy" id="2565925"/>
    <lineage>
        <taxon>Bacteria</taxon>
        <taxon>Bacillati</taxon>
        <taxon>Bacillota</taxon>
        <taxon>Bacilli</taxon>
        <taxon>Bacillales</taxon>
        <taxon>Paenibacillaceae</taxon>
        <taxon>Cohnella</taxon>
    </lineage>
</organism>
<feature type="domain" description="Sacsin/Nov" evidence="1">
    <location>
        <begin position="39"/>
        <end position="135"/>
    </location>
</feature>
<dbReference type="PANTHER" id="PTHR32387">
    <property type="entry name" value="WU:FJ29H11"/>
    <property type="match status" value="1"/>
</dbReference>
<dbReference type="InterPro" id="IPR052957">
    <property type="entry name" value="Auxin_embryo_med"/>
</dbReference>
<comment type="caution">
    <text evidence="2">The sequence shown here is derived from an EMBL/GenBank/DDBJ whole genome shotgun (WGS) entry which is preliminary data.</text>
</comment>
<dbReference type="InterPro" id="IPR036890">
    <property type="entry name" value="HATPase_C_sf"/>
</dbReference>
<dbReference type="Gene3D" id="3.30.565.10">
    <property type="entry name" value="Histidine kinase-like ATPase, C-terminal domain"/>
    <property type="match status" value="1"/>
</dbReference>